<sequence>MKAIRSSSIVLLDDDILSSNLRSENLRFQLSQNLSSDSRGRIVGTYCYMSPEYAMGGLFSEKSDVYSFGVLLLEIVRDEKMQLSAFTMKRKHTKKSKRVQHLSLGRREEKTRMFISTIFSEQYATAQWL</sequence>
<keyword evidence="1" id="KW-0723">Serine/threonine-protein kinase</keyword>
<evidence type="ECO:0000256" key="1">
    <source>
        <dbReference type="ARBA" id="ARBA00022527"/>
    </source>
</evidence>
<dbReference type="Proteomes" id="UP001234989">
    <property type="component" value="Chromosome 3"/>
</dbReference>
<evidence type="ECO:0000256" key="4">
    <source>
        <dbReference type="ARBA" id="ARBA00022777"/>
    </source>
</evidence>
<keyword evidence="8" id="KW-1185">Reference proteome</keyword>
<dbReference type="AlphaFoldDB" id="A0AAF0Q9P1"/>
<dbReference type="PANTHER" id="PTHR27002:SF181">
    <property type="entry name" value="RECEPTOR-LIKE SERINE_THREONINE-PROTEIN KINASE"/>
    <property type="match status" value="1"/>
</dbReference>
<evidence type="ECO:0000313" key="7">
    <source>
        <dbReference type="EMBL" id="WMV18215.1"/>
    </source>
</evidence>
<dbReference type="GO" id="GO:0005524">
    <property type="term" value="F:ATP binding"/>
    <property type="evidence" value="ECO:0007669"/>
    <property type="project" value="UniProtKB-KW"/>
</dbReference>
<accession>A0AAF0Q9P1</accession>
<dbReference type="EMBL" id="CP133614">
    <property type="protein sequence ID" value="WMV18215.1"/>
    <property type="molecule type" value="Genomic_DNA"/>
</dbReference>
<gene>
    <name evidence="7" type="ORF">MTR67_011600</name>
</gene>
<reference evidence="7" key="1">
    <citation type="submission" date="2023-08" db="EMBL/GenBank/DDBJ databases">
        <title>A de novo genome assembly of Solanum verrucosum Schlechtendal, a Mexican diploid species geographically isolated from the other diploid A-genome species in potato relatives.</title>
        <authorList>
            <person name="Hosaka K."/>
        </authorList>
    </citation>
    <scope>NUCLEOTIDE SEQUENCE</scope>
    <source>
        <tissue evidence="7">Young leaves</tissue>
    </source>
</reference>
<dbReference type="InterPro" id="IPR000719">
    <property type="entry name" value="Prot_kinase_dom"/>
</dbReference>
<keyword evidence="5" id="KW-0067">ATP-binding</keyword>
<proteinExistence type="predicted"/>
<protein>
    <recommendedName>
        <fullName evidence="6">Protein kinase domain-containing protein</fullName>
    </recommendedName>
</protein>
<name>A0AAF0Q9P1_SOLVR</name>
<keyword evidence="4" id="KW-0418">Kinase</keyword>
<keyword evidence="2" id="KW-0808">Transferase</keyword>
<organism evidence="7 8">
    <name type="scientific">Solanum verrucosum</name>
    <dbReference type="NCBI Taxonomy" id="315347"/>
    <lineage>
        <taxon>Eukaryota</taxon>
        <taxon>Viridiplantae</taxon>
        <taxon>Streptophyta</taxon>
        <taxon>Embryophyta</taxon>
        <taxon>Tracheophyta</taxon>
        <taxon>Spermatophyta</taxon>
        <taxon>Magnoliopsida</taxon>
        <taxon>eudicotyledons</taxon>
        <taxon>Gunneridae</taxon>
        <taxon>Pentapetalae</taxon>
        <taxon>asterids</taxon>
        <taxon>lamiids</taxon>
        <taxon>Solanales</taxon>
        <taxon>Solanaceae</taxon>
        <taxon>Solanoideae</taxon>
        <taxon>Solaneae</taxon>
        <taxon>Solanum</taxon>
    </lineage>
</organism>
<feature type="domain" description="Protein kinase" evidence="6">
    <location>
        <begin position="1"/>
        <end position="129"/>
    </location>
</feature>
<keyword evidence="3" id="KW-0547">Nucleotide-binding</keyword>
<dbReference type="PANTHER" id="PTHR27002">
    <property type="entry name" value="RECEPTOR-LIKE SERINE/THREONINE-PROTEIN KINASE SD1-8"/>
    <property type="match status" value="1"/>
</dbReference>
<evidence type="ECO:0000313" key="8">
    <source>
        <dbReference type="Proteomes" id="UP001234989"/>
    </source>
</evidence>
<dbReference type="InterPro" id="IPR001245">
    <property type="entry name" value="Ser-Thr/Tyr_kinase_cat_dom"/>
</dbReference>
<dbReference type="InterPro" id="IPR011009">
    <property type="entry name" value="Kinase-like_dom_sf"/>
</dbReference>
<dbReference type="GO" id="GO:0005886">
    <property type="term" value="C:plasma membrane"/>
    <property type="evidence" value="ECO:0007669"/>
    <property type="project" value="TreeGrafter"/>
</dbReference>
<dbReference type="Gene3D" id="1.10.510.10">
    <property type="entry name" value="Transferase(Phosphotransferase) domain 1"/>
    <property type="match status" value="1"/>
</dbReference>
<dbReference type="SUPFAM" id="SSF56112">
    <property type="entry name" value="Protein kinase-like (PK-like)"/>
    <property type="match status" value="1"/>
</dbReference>
<evidence type="ECO:0000259" key="6">
    <source>
        <dbReference type="PROSITE" id="PS50011"/>
    </source>
</evidence>
<evidence type="ECO:0000256" key="2">
    <source>
        <dbReference type="ARBA" id="ARBA00022679"/>
    </source>
</evidence>
<dbReference type="PROSITE" id="PS50011">
    <property type="entry name" value="PROTEIN_KINASE_DOM"/>
    <property type="match status" value="1"/>
</dbReference>
<evidence type="ECO:0000256" key="5">
    <source>
        <dbReference type="ARBA" id="ARBA00022840"/>
    </source>
</evidence>
<dbReference type="GO" id="GO:0004674">
    <property type="term" value="F:protein serine/threonine kinase activity"/>
    <property type="evidence" value="ECO:0007669"/>
    <property type="project" value="UniProtKB-KW"/>
</dbReference>
<dbReference type="Pfam" id="PF07714">
    <property type="entry name" value="PK_Tyr_Ser-Thr"/>
    <property type="match status" value="1"/>
</dbReference>
<evidence type="ECO:0000256" key="3">
    <source>
        <dbReference type="ARBA" id="ARBA00022741"/>
    </source>
</evidence>